<evidence type="ECO:0000256" key="6">
    <source>
        <dbReference type="ARBA" id="ARBA00022777"/>
    </source>
</evidence>
<feature type="domain" description="Ig-like" evidence="12">
    <location>
        <begin position="60"/>
        <end position="151"/>
    </location>
</feature>
<comment type="caution">
    <text evidence="14">The sequence shown here is derived from an EMBL/GenBank/DDBJ whole genome shotgun (WGS) entry which is preliminary data.</text>
</comment>
<dbReference type="GO" id="GO:0005634">
    <property type="term" value="C:nucleus"/>
    <property type="evidence" value="ECO:0007669"/>
    <property type="project" value="TreeGrafter"/>
</dbReference>
<feature type="domain" description="Ig-like" evidence="12">
    <location>
        <begin position="648"/>
        <end position="743"/>
    </location>
</feature>
<evidence type="ECO:0000259" key="13">
    <source>
        <dbReference type="PROSITE" id="PS51158"/>
    </source>
</evidence>
<dbReference type="SUPFAM" id="SSF56112">
    <property type="entry name" value="Protein kinase-like (PK-like)"/>
    <property type="match status" value="1"/>
</dbReference>
<evidence type="ECO:0000256" key="7">
    <source>
        <dbReference type="ARBA" id="ARBA00023157"/>
    </source>
</evidence>
<reference evidence="14" key="1">
    <citation type="submission" date="2023-06" db="EMBL/GenBank/DDBJ databases">
        <title>Male Hemibagrus guttatus genome.</title>
        <authorList>
            <person name="Bian C."/>
        </authorList>
    </citation>
    <scope>NUCLEOTIDE SEQUENCE</scope>
    <source>
        <strain evidence="14">Male_cb2023</strain>
        <tissue evidence="14">Muscle</tissue>
    </source>
</reference>
<dbReference type="SMART" id="SM00811">
    <property type="entry name" value="Alpha_kinase"/>
    <property type="match status" value="1"/>
</dbReference>
<dbReference type="InterPro" id="IPR013783">
    <property type="entry name" value="Ig-like_fold"/>
</dbReference>
<keyword evidence="7" id="KW-1015">Disulfide bond</keyword>
<keyword evidence="5" id="KW-0677">Repeat</keyword>
<dbReference type="EC" id="2.7.11.1" evidence="2"/>
<dbReference type="InterPro" id="IPR004166">
    <property type="entry name" value="a-kinase_dom"/>
</dbReference>
<evidence type="ECO:0000256" key="10">
    <source>
        <dbReference type="ARBA" id="ARBA00048679"/>
    </source>
</evidence>
<evidence type="ECO:0000313" key="15">
    <source>
        <dbReference type="Proteomes" id="UP001274896"/>
    </source>
</evidence>
<gene>
    <name evidence="14" type="ORF">QTP70_021263</name>
</gene>
<dbReference type="Gene3D" id="3.30.420.10">
    <property type="entry name" value="Ribonuclease H-like superfamily/Ribonuclease H"/>
    <property type="match status" value="1"/>
</dbReference>
<protein>
    <recommendedName>
        <fullName evidence="2">non-specific serine/threonine protein kinase</fullName>
        <ecNumber evidence="2">2.7.11.1</ecNumber>
    </recommendedName>
</protein>
<dbReference type="GO" id="GO:0004674">
    <property type="term" value="F:protein serine/threonine kinase activity"/>
    <property type="evidence" value="ECO:0007669"/>
    <property type="project" value="UniProtKB-KW"/>
</dbReference>
<feature type="region of interest" description="Disordered" evidence="11">
    <location>
        <begin position="253"/>
        <end position="272"/>
    </location>
</feature>
<comment type="catalytic activity">
    <reaction evidence="9">
        <text>L-threonyl-[protein] + ATP = O-phospho-L-threonyl-[protein] + ADP + H(+)</text>
        <dbReference type="Rhea" id="RHEA:46608"/>
        <dbReference type="Rhea" id="RHEA-COMP:11060"/>
        <dbReference type="Rhea" id="RHEA-COMP:11605"/>
        <dbReference type="ChEBI" id="CHEBI:15378"/>
        <dbReference type="ChEBI" id="CHEBI:30013"/>
        <dbReference type="ChEBI" id="CHEBI:30616"/>
        <dbReference type="ChEBI" id="CHEBI:61977"/>
        <dbReference type="ChEBI" id="CHEBI:456216"/>
        <dbReference type="EC" id="2.7.11.1"/>
    </reaction>
</comment>
<dbReference type="SMART" id="SM00408">
    <property type="entry name" value="IGc2"/>
    <property type="match status" value="1"/>
</dbReference>
<dbReference type="AlphaFoldDB" id="A0AAE0RD01"/>
<dbReference type="PROSITE" id="PS51158">
    <property type="entry name" value="ALPHA_KINASE"/>
    <property type="match status" value="1"/>
</dbReference>
<dbReference type="Gene3D" id="3.20.200.10">
    <property type="entry name" value="MHCK/EF2 kinase"/>
    <property type="match status" value="1"/>
</dbReference>
<dbReference type="SMART" id="SM00409">
    <property type="entry name" value="IG"/>
    <property type="match status" value="1"/>
</dbReference>
<keyword evidence="6" id="KW-0418">Kinase</keyword>
<evidence type="ECO:0000256" key="3">
    <source>
        <dbReference type="ARBA" id="ARBA00022527"/>
    </source>
</evidence>
<evidence type="ECO:0000259" key="12">
    <source>
        <dbReference type="PROSITE" id="PS50835"/>
    </source>
</evidence>
<feature type="domain" description="Alpha-type protein kinase" evidence="13">
    <location>
        <begin position="771"/>
        <end position="1002"/>
    </location>
</feature>
<keyword evidence="15" id="KW-1185">Reference proteome</keyword>
<dbReference type="GO" id="GO:0055013">
    <property type="term" value="P:cardiac muscle cell development"/>
    <property type="evidence" value="ECO:0007669"/>
    <property type="project" value="TreeGrafter"/>
</dbReference>
<dbReference type="InterPro" id="IPR011009">
    <property type="entry name" value="Kinase-like_dom_sf"/>
</dbReference>
<dbReference type="PANTHER" id="PTHR47091">
    <property type="entry name" value="ALPHA-PROTEIN KINASE 2-RELATED"/>
    <property type="match status" value="1"/>
</dbReference>
<comment type="similarity">
    <text evidence="1">Belongs to the protein kinase superfamily. Alpha-type protein kinase family. ALPK subfamily.</text>
</comment>
<evidence type="ECO:0000256" key="8">
    <source>
        <dbReference type="ARBA" id="ARBA00023319"/>
    </source>
</evidence>
<keyword evidence="3" id="KW-0723">Serine/threonine-protein kinase</keyword>
<evidence type="ECO:0000256" key="5">
    <source>
        <dbReference type="ARBA" id="ARBA00022737"/>
    </source>
</evidence>
<feature type="compositionally biased region" description="Polar residues" evidence="11">
    <location>
        <begin position="353"/>
        <end position="366"/>
    </location>
</feature>
<dbReference type="Pfam" id="PF02816">
    <property type="entry name" value="Alpha_kinase"/>
    <property type="match status" value="1"/>
</dbReference>
<feature type="region of interest" description="Disordered" evidence="11">
    <location>
        <begin position="609"/>
        <end position="634"/>
    </location>
</feature>
<evidence type="ECO:0000256" key="2">
    <source>
        <dbReference type="ARBA" id="ARBA00012513"/>
    </source>
</evidence>
<dbReference type="PANTHER" id="PTHR47091:SF1">
    <property type="entry name" value="ALPHA-PROTEIN KINASE 3"/>
    <property type="match status" value="1"/>
</dbReference>
<keyword evidence="8" id="KW-0393">Immunoglobulin domain</keyword>
<feature type="compositionally biased region" description="Low complexity" evidence="11">
    <location>
        <begin position="1030"/>
        <end position="1044"/>
    </location>
</feature>
<dbReference type="EMBL" id="JAUCMX010000004">
    <property type="protein sequence ID" value="KAK3548878.1"/>
    <property type="molecule type" value="Genomic_DNA"/>
</dbReference>
<dbReference type="InterPro" id="IPR003599">
    <property type="entry name" value="Ig_sub"/>
</dbReference>
<dbReference type="FunFam" id="2.60.40.10:FF:000069">
    <property type="entry name" value="Alpha-protein kinase 3"/>
    <property type="match status" value="1"/>
</dbReference>
<proteinExistence type="inferred from homology"/>
<dbReference type="InterPro" id="IPR007110">
    <property type="entry name" value="Ig-like_dom"/>
</dbReference>
<name>A0AAE0RD01_9TELE</name>
<dbReference type="Pfam" id="PF07679">
    <property type="entry name" value="I-set"/>
    <property type="match status" value="1"/>
</dbReference>
<accession>A0AAE0RD01</accession>
<evidence type="ECO:0000256" key="9">
    <source>
        <dbReference type="ARBA" id="ARBA00047899"/>
    </source>
</evidence>
<dbReference type="CDD" id="cd16973">
    <property type="entry name" value="Alpha_kinase_ALPK3"/>
    <property type="match status" value="1"/>
</dbReference>
<sequence>MTSRRPMTHSYSGNGRYCSQNGDDVLSPRLDSRNYLSNVRPENRSTFCTVMSQLTEETQPCFETTIKSKAVSEACNVKFTCVVTGYPVPELTWYKDDMELDRYCGLPKYEIFRNGKIHTLHIYNCTVDDAAIYQVSARNSKGIVSCSGVLEVGIMSEYKIHQRFFAKLKQKAELKRRELEHSYCQEKERIQQEHLSSSQNNVRLFDGLVHQSVQIGEDNDAKEEEIIEEQPEAINEELNRISMKVNKYPMISDRSQENDSEHMSSDVSQKNGNQQLIYGSEKADTGGTIPSTKEKEGRNNIAISNGFDKAFTSPSSQGVVGGKDTQEGMSLAKILVESLQLKLYEEHQMTTLQSQEITSNKPSTIQETEREKKDAASLLSAEDGPDETCFFFLFIAGTRSASFLIGGGDRRPHLPPSLPVGAFGPAGLRSSLISTTRQGTSFGAAARRWTSTKLMAVVFFMKAKTAERAGRPLTCTSLGGNSGLFFSDHPNQGYFLLQKLLSKTEASDDHTEPNNDVPNMDQHDNDPKHMARATKEWLRKKHFKVLEWPSQSPDLNPIENLWSMGASLRLCFLSGAYLSFCFRTGRHLTSVGGGWPRSDLLLPPRHRQDSLRLTPHRQRRSPATPTSLPPSLPPFLPPSLPPFKGFRPSWAEVVAQFDYESGDVARCCCSAVDVARPSCSAVDVARCFCSAVDIVWDPLALPLAGDESQVALAIVQASCRDCGVYGCTIKNEYGTDTTDYLLSSDILAEFFLRDDSEVGEEIEMTPLLFNKGLVDPGYWGNKFFGRIMMEELQIGEGSAHKISRAKVIYGLDPIFDSGTTCIVKVRNQIVYGTKEENCLAEINLDITKQECKIHNTVREYCKIFAAEARVIDKFGFALEVIPLYLIYRPANTIPYATMETDLKGVYLTYCRVDKTGKLITQSTSEVEQKCCTFQHWIYQWTNGNLLVTQLKGVDTKITNVKIVTKSKGYQSLTDKGSPKTLEQFVIQHQCNYYCGLLGLRALTTMDSLQQSRLKTSRSPLLARKVGLTDSSSPQLQKKSSSNPQTAKNINSSPKVAKKTEKDGENNAATKHKTMEVPKSVTMR</sequence>
<organism evidence="14 15">
    <name type="scientific">Hemibagrus guttatus</name>
    <dbReference type="NCBI Taxonomy" id="175788"/>
    <lineage>
        <taxon>Eukaryota</taxon>
        <taxon>Metazoa</taxon>
        <taxon>Chordata</taxon>
        <taxon>Craniata</taxon>
        <taxon>Vertebrata</taxon>
        <taxon>Euteleostomi</taxon>
        <taxon>Actinopterygii</taxon>
        <taxon>Neopterygii</taxon>
        <taxon>Teleostei</taxon>
        <taxon>Ostariophysi</taxon>
        <taxon>Siluriformes</taxon>
        <taxon>Bagridae</taxon>
        <taxon>Hemibagrus</taxon>
    </lineage>
</organism>
<evidence type="ECO:0000313" key="14">
    <source>
        <dbReference type="EMBL" id="KAK3548878.1"/>
    </source>
</evidence>
<feature type="region of interest" description="Disordered" evidence="11">
    <location>
        <begin position="353"/>
        <end position="380"/>
    </location>
</feature>
<comment type="catalytic activity">
    <reaction evidence="10">
        <text>L-seryl-[protein] + ATP = O-phospho-L-seryl-[protein] + ADP + H(+)</text>
        <dbReference type="Rhea" id="RHEA:17989"/>
        <dbReference type="Rhea" id="RHEA-COMP:9863"/>
        <dbReference type="Rhea" id="RHEA-COMP:11604"/>
        <dbReference type="ChEBI" id="CHEBI:15378"/>
        <dbReference type="ChEBI" id="CHEBI:29999"/>
        <dbReference type="ChEBI" id="CHEBI:30616"/>
        <dbReference type="ChEBI" id="CHEBI:83421"/>
        <dbReference type="ChEBI" id="CHEBI:456216"/>
        <dbReference type="EC" id="2.7.11.1"/>
    </reaction>
</comment>
<feature type="compositionally biased region" description="Basic and acidic residues" evidence="11">
    <location>
        <begin position="254"/>
        <end position="264"/>
    </location>
</feature>
<dbReference type="InterPro" id="IPR003598">
    <property type="entry name" value="Ig_sub2"/>
</dbReference>
<feature type="region of interest" description="Disordered" evidence="11">
    <location>
        <begin position="278"/>
        <end position="300"/>
    </location>
</feature>
<dbReference type="InterPro" id="IPR036397">
    <property type="entry name" value="RNaseH_sf"/>
</dbReference>
<evidence type="ECO:0000256" key="1">
    <source>
        <dbReference type="ARBA" id="ARBA00008651"/>
    </source>
</evidence>
<dbReference type="InterPro" id="IPR013098">
    <property type="entry name" value="Ig_I-set"/>
</dbReference>
<evidence type="ECO:0000256" key="4">
    <source>
        <dbReference type="ARBA" id="ARBA00022679"/>
    </source>
</evidence>
<dbReference type="PROSITE" id="PS50835">
    <property type="entry name" value="IG_LIKE"/>
    <property type="match status" value="2"/>
</dbReference>
<dbReference type="Proteomes" id="UP001274896">
    <property type="component" value="Unassembled WGS sequence"/>
</dbReference>
<feature type="region of interest" description="Disordered" evidence="11">
    <location>
        <begin position="1022"/>
        <end position="1083"/>
    </location>
</feature>
<dbReference type="GO" id="GO:0003676">
    <property type="term" value="F:nucleic acid binding"/>
    <property type="evidence" value="ECO:0007669"/>
    <property type="project" value="InterPro"/>
</dbReference>
<feature type="region of interest" description="Disordered" evidence="11">
    <location>
        <begin position="506"/>
        <end position="526"/>
    </location>
</feature>
<evidence type="ECO:0000256" key="11">
    <source>
        <dbReference type="SAM" id="MobiDB-lite"/>
    </source>
</evidence>
<dbReference type="Gene3D" id="2.60.40.10">
    <property type="entry name" value="Immunoglobulins"/>
    <property type="match status" value="1"/>
</dbReference>
<feature type="region of interest" description="Disordered" evidence="11">
    <location>
        <begin position="1"/>
        <end position="20"/>
    </location>
</feature>
<dbReference type="InterPro" id="IPR036179">
    <property type="entry name" value="Ig-like_dom_sf"/>
</dbReference>
<dbReference type="SUPFAM" id="SSF48726">
    <property type="entry name" value="Immunoglobulin"/>
    <property type="match status" value="1"/>
</dbReference>
<keyword evidence="4" id="KW-0808">Transferase</keyword>
<dbReference type="GO" id="GO:0005524">
    <property type="term" value="F:ATP binding"/>
    <property type="evidence" value="ECO:0007669"/>
    <property type="project" value="InterPro"/>
</dbReference>